<feature type="region of interest" description="Disordered" evidence="7">
    <location>
        <begin position="770"/>
        <end position="804"/>
    </location>
</feature>
<evidence type="ECO:0000313" key="11">
    <source>
        <dbReference type="Proteomes" id="UP000054350"/>
    </source>
</evidence>
<dbReference type="STRING" id="578462.A0A0L0S4B9"/>
<dbReference type="SUPFAM" id="SSF56104">
    <property type="entry name" value="SAICAR synthase-like"/>
    <property type="match status" value="1"/>
</dbReference>
<evidence type="ECO:0000256" key="7">
    <source>
        <dbReference type="SAM" id="MobiDB-lite"/>
    </source>
</evidence>
<dbReference type="EC" id="2.7.-.-" evidence="6"/>
<dbReference type="InterPro" id="IPR000315">
    <property type="entry name" value="Znf_B-box"/>
</dbReference>
<keyword evidence="3" id="KW-0479">Metal-binding</keyword>
<dbReference type="PANTHER" id="PTHR12400:SF21">
    <property type="entry name" value="KINASE"/>
    <property type="match status" value="1"/>
</dbReference>
<dbReference type="Pfam" id="PF03770">
    <property type="entry name" value="IPK"/>
    <property type="match status" value="1"/>
</dbReference>
<evidence type="ECO:0000256" key="2">
    <source>
        <dbReference type="ARBA" id="ARBA00022679"/>
    </source>
</evidence>
<dbReference type="Pfam" id="PF00643">
    <property type="entry name" value="zf-B_box"/>
    <property type="match status" value="1"/>
</dbReference>
<keyword evidence="2 6" id="KW-0808">Transferase</keyword>
<comment type="similarity">
    <text evidence="1 6">Belongs to the inositol phosphokinase (IPK) family.</text>
</comment>
<evidence type="ECO:0000256" key="1">
    <source>
        <dbReference type="ARBA" id="ARBA00007374"/>
    </source>
</evidence>
<feature type="compositionally biased region" description="Low complexity" evidence="7">
    <location>
        <begin position="647"/>
        <end position="661"/>
    </location>
</feature>
<evidence type="ECO:0000256" key="5">
    <source>
        <dbReference type="PROSITE-ProRule" id="PRU00024"/>
    </source>
</evidence>
<dbReference type="Gene3D" id="3.30.470.160">
    <property type="entry name" value="Inositol polyphosphate kinase"/>
    <property type="match status" value="1"/>
</dbReference>
<dbReference type="InterPro" id="IPR038286">
    <property type="entry name" value="IPK_sf"/>
</dbReference>
<reference evidence="11" key="2">
    <citation type="submission" date="2009-11" db="EMBL/GenBank/DDBJ databases">
        <title>The Genome Sequence of Allomyces macrogynus strain ATCC 38327.</title>
        <authorList>
            <consortium name="The Broad Institute Genome Sequencing Platform"/>
            <person name="Russ C."/>
            <person name="Cuomo C."/>
            <person name="Shea T."/>
            <person name="Young S.K."/>
            <person name="Zeng Q."/>
            <person name="Koehrsen M."/>
            <person name="Haas B."/>
            <person name="Borodovsky M."/>
            <person name="Guigo R."/>
            <person name="Alvarado L."/>
            <person name="Berlin A."/>
            <person name="Borenstein D."/>
            <person name="Chen Z."/>
            <person name="Engels R."/>
            <person name="Freedman E."/>
            <person name="Gellesch M."/>
            <person name="Goldberg J."/>
            <person name="Griggs A."/>
            <person name="Gujja S."/>
            <person name="Heiman D."/>
            <person name="Hepburn T."/>
            <person name="Howarth C."/>
            <person name="Jen D."/>
            <person name="Larson L."/>
            <person name="Lewis B."/>
            <person name="Mehta T."/>
            <person name="Park D."/>
            <person name="Pearson M."/>
            <person name="Roberts A."/>
            <person name="Saif S."/>
            <person name="Shenoy N."/>
            <person name="Sisk P."/>
            <person name="Stolte C."/>
            <person name="Sykes S."/>
            <person name="Walk T."/>
            <person name="White J."/>
            <person name="Yandava C."/>
            <person name="Burger G."/>
            <person name="Gray M.W."/>
            <person name="Holland P.W.H."/>
            <person name="King N."/>
            <person name="Lang F.B.F."/>
            <person name="Roger A.J."/>
            <person name="Ruiz-Trillo I."/>
            <person name="Lander E."/>
            <person name="Nusbaum C."/>
        </authorList>
    </citation>
    <scope>NUCLEOTIDE SEQUENCE [LARGE SCALE GENOMIC DNA]</scope>
    <source>
        <strain evidence="11">ATCC 38327</strain>
    </source>
</reference>
<dbReference type="PROSITE" id="PS50089">
    <property type="entry name" value="ZF_RING_2"/>
    <property type="match status" value="1"/>
</dbReference>
<dbReference type="GO" id="GO:0008440">
    <property type="term" value="F:inositol-1,4,5-trisphosphate 3-kinase activity"/>
    <property type="evidence" value="ECO:0007669"/>
    <property type="project" value="TreeGrafter"/>
</dbReference>
<dbReference type="Gene3D" id="3.30.40.10">
    <property type="entry name" value="Zinc/RING finger domain, C3HC4 (zinc finger)"/>
    <property type="match status" value="1"/>
</dbReference>
<dbReference type="CDD" id="cd16619">
    <property type="entry name" value="mRING-HC-C4C4_TRIM37_C-VIII"/>
    <property type="match status" value="1"/>
</dbReference>
<dbReference type="GO" id="GO:0005634">
    <property type="term" value="C:nucleus"/>
    <property type="evidence" value="ECO:0007669"/>
    <property type="project" value="TreeGrafter"/>
</dbReference>
<protein>
    <recommendedName>
        <fullName evidence="6">Kinase</fullName>
        <ecNumber evidence="6">2.7.-.-</ecNumber>
    </recommendedName>
</protein>
<dbReference type="Proteomes" id="UP000054350">
    <property type="component" value="Unassembled WGS sequence"/>
</dbReference>
<feature type="domain" description="B box-type" evidence="9">
    <location>
        <begin position="168"/>
        <end position="210"/>
    </location>
</feature>
<proteinExistence type="inferred from homology"/>
<dbReference type="AlphaFoldDB" id="A0A0L0S4B9"/>
<dbReference type="eggNOG" id="KOG1620">
    <property type="taxonomic scope" value="Eukaryota"/>
</dbReference>
<evidence type="ECO:0000256" key="6">
    <source>
        <dbReference type="RuleBase" id="RU363090"/>
    </source>
</evidence>
<feature type="region of interest" description="Disordered" evidence="7">
    <location>
        <begin position="647"/>
        <end position="681"/>
    </location>
</feature>
<name>A0A0L0S4B9_ALLM3</name>
<dbReference type="GO" id="GO:0008270">
    <property type="term" value="F:zinc ion binding"/>
    <property type="evidence" value="ECO:0007669"/>
    <property type="project" value="UniProtKB-KW"/>
</dbReference>
<evidence type="ECO:0000313" key="10">
    <source>
        <dbReference type="EMBL" id="KNE57295.1"/>
    </source>
</evidence>
<dbReference type="GO" id="GO:0000824">
    <property type="term" value="F:inositol-1,4,5,6-tetrakisphosphate 3-kinase activity"/>
    <property type="evidence" value="ECO:0007669"/>
    <property type="project" value="TreeGrafter"/>
</dbReference>
<dbReference type="VEuPathDB" id="FungiDB:AMAG_03023"/>
<feature type="region of interest" description="Disordered" evidence="7">
    <location>
        <begin position="271"/>
        <end position="302"/>
    </location>
</feature>
<dbReference type="Gene3D" id="3.30.160.60">
    <property type="entry name" value="Classic Zinc Finger"/>
    <property type="match status" value="1"/>
</dbReference>
<dbReference type="SUPFAM" id="SSF57845">
    <property type="entry name" value="B-box zinc-binding domain"/>
    <property type="match status" value="1"/>
</dbReference>
<sequence>MSVVPDPRTAPSSASSSGGNGVSTLGFRAADDPMPMTAARARAQSTSALDAPDAVKPPVVAGKEEGKGGDVTKPWSRPTAAAGVSAAAVEDLLRCFICLGQLNKAVMCPNCSKMACEACLKKWITEQKRECPHCRTHLFVSQLVQCRFVDDLQQQLKEMIEAPANAVESVDVCSAHHAPLHYYCVTCSDAICSDCAMFDERHRGHAFQHLEKVGGSVAGLNSAGNSSYASSTGGPASIAAIDTALANAALAPLLTTPPPTSAVINAAQYHRTTPASPGSPGVEAWNSSGRTRRTSAPLASSSSGSLFAALAEPSTPTAAALTAPAAVAPLTFSPDMKVPTGKSRTVSGPSLLSQSMPASTSTMSAAAAAAAVPAPVAPLPPPAPVPGMAVMNQQFIVLEDLTAHLTHPCILDLKMGTRQHGVWATEAKRRSQERKCAATTSKRLGVRICGMQVYKRDARSYMYQDKYFGRTLGPAALLRALVGFLDDGVTVRTACIPAILQKVQRLAAVVAELDQFRFYASSLLLLYDGGAVEPVVVTSSESSSVSGGEDDEDERDEGESDDSEPESAHTAGPPRRRTRASRTARSSARRGTGPTVATAARSRSRAASATPWDYCDVRIIDFANCVTDGQTLRAAAKAAAAAAAAQASTSSARSSRSASAPSTPPRSTPPPPPLPLAAHLAPPPAGVAASVASGATVPFPPTTGGPDQGYLLGLRNLARGLALIRDVFGDGHVPRADVPRRLAVLDWHVEQGLFEDSVAGGGAAVPWATAAGGGGGGGGSAACARPASAEPRLATATAGERRSG</sequence>
<dbReference type="InterPro" id="IPR005522">
    <property type="entry name" value="IPK"/>
</dbReference>
<evidence type="ECO:0000259" key="8">
    <source>
        <dbReference type="PROSITE" id="PS50089"/>
    </source>
</evidence>
<feature type="compositionally biased region" description="Low complexity" evidence="7">
    <location>
        <begin position="37"/>
        <end position="48"/>
    </location>
</feature>
<feature type="compositionally biased region" description="Low complexity" evidence="7">
    <location>
        <begin position="538"/>
        <end position="547"/>
    </location>
</feature>
<keyword evidence="5" id="KW-0863">Zinc-finger</keyword>
<reference evidence="10 11" key="1">
    <citation type="submission" date="2009-11" db="EMBL/GenBank/DDBJ databases">
        <title>Annotation of Allomyces macrogynus ATCC 38327.</title>
        <authorList>
            <consortium name="The Broad Institute Genome Sequencing Platform"/>
            <person name="Russ C."/>
            <person name="Cuomo C."/>
            <person name="Burger G."/>
            <person name="Gray M.W."/>
            <person name="Holland P.W.H."/>
            <person name="King N."/>
            <person name="Lang F.B.F."/>
            <person name="Roger A.J."/>
            <person name="Ruiz-Trillo I."/>
            <person name="Young S.K."/>
            <person name="Zeng Q."/>
            <person name="Gargeya S."/>
            <person name="Fitzgerald M."/>
            <person name="Haas B."/>
            <person name="Abouelleil A."/>
            <person name="Alvarado L."/>
            <person name="Arachchi H.M."/>
            <person name="Berlin A."/>
            <person name="Chapman S.B."/>
            <person name="Gearin G."/>
            <person name="Goldberg J."/>
            <person name="Griggs A."/>
            <person name="Gujja S."/>
            <person name="Hansen M."/>
            <person name="Heiman D."/>
            <person name="Howarth C."/>
            <person name="Larimer J."/>
            <person name="Lui A."/>
            <person name="MacDonald P.J.P."/>
            <person name="McCowen C."/>
            <person name="Montmayeur A."/>
            <person name="Murphy C."/>
            <person name="Neiman D."/>
            <person name="Pearson M."/>
            <person name="Priest M."/>
            <person name="Roberts A."/>
            <person name="Saif S."/>
            <person name="Shea T."/>
            <person name="Sisk P."/>
            <person name="Stolte C."/>
            <person name="Sykes S."/>
            <person name="Wortman J."/>
            <person name="Nusbaum C."/>
            <person name="Birren B."/>
        </authorList>
    </citation>
    <scope>NUCLEOTIDE SEQUENCE [LARGE SCALE GENOMIC DNA]</scope>
    <source>
        <strain evidence="10 11">ATCC 38327</strain>
    </source>
</reference>
<keyword evidence="5" id="KW-0862">Zinc</keyword>
<feature type="region of interest" description="Disordered" evidence="7">
    <location>
        <begin position="538"/>
        <end position="607"/>
    </location>
</feature>
<dbReference type="SMART" id="SM00336">
    <property type="entry name" value="BBOX"/>
    <property type="match status" value="1"/>
</dbReference>
<dbReference type="eggNOG" id="KOG2177">
    <property type="taxonomic scope" value="Eukaryota"/>
</dbReference>
<keyword evidence="4 6" id="KW-0418">Kinase</keyword>
<dbReference type="InterPro" id="IPR013083">
    <property type="entry name" value="Znf_RING/FYVE/PHD"/>
</dbReference>
<dbReference type="InterPro" id="IPR001841">
    <property type="entry name" value="Znf_RING"/>
</dbReference>
<dbReference type="PANTHER" id="PTHR12400">
    <property type="entry name" value="INOSITOL POLYPHOSPHATE KINASE"/>
    <property type="match status" value="1"/>
</dbReference>
<dbReference type="SUPFAM" id="SSF57850">
    <property type="entry name" value="RING/U-box"/>
    <property type="match status" value="1"/>
</dbReference>
<feature type="region of interest" description="Disordered" evidence="7">
    <location>
        <begin position="1"/>
        <end position="74"/>
    </location>
</feature>
<feature type="compositionally biased region" description="Gly residues" evidence="7">
    <location>
        <begin position="771"/>
        <end position="780"/>
    </location>
</feature>
<keyword evidence="11" id="KW-1185">Reference proteome</keyword>
<dbReference type="GO" id="GO:0005737">
    <property type="term" value="C:cytoplasm"/>
    <property type="evidence" value="ECO:0007669"/>
    <property type="project" value="TreeGrafter"/>
</dbReference>
<evidence type="ECO:0000256" key="4">
    <source>
        <dbReference type="ARBA" id="ARBA00022777"/>
    </source>
</evidence>
<dbReference type="OrthoDB" id="2573163at2759"/>
<feature type="compositionally biased region" description="Low complexity" evidence="7">
    <location>
        <begin position="583"/>
        <end position="607"/>
    </location>
</feature>
<organism evidence="10 11">
    <name type="scientific">Allomyces macrogynus (strain ATCC 38327)</name>
    <name type="common">Allomyces javanicus var. macrogynus</name>
    <dbReference type="NCBI Taxonomy" id="578462"/>
    <lineage>
        <taxon>Eukaryota</taxon>
        <taxon>Fungi</taxon>
        <taxon>Fungi incertae sedis</taxon>
        <taxon>Blastocladiomycota</taxon>
        <taxon>Blastocladiomycetes</taxon>
        <taxon>Blastocladiales</taxon>
        <taxon>Blastocladiaceae</taxon>
        <taxon>Allomyces</taxon>
    </lineage>
</organism>
<dbReference type="GO" id="GO:0046854">
    <property type="term" value="P:phosphatidylinositol phosphate biosynthetic process"/>
    <property type="evidence" value="ECO:0007669"/>
    <property type="project" value="TreeGrafter"/>
</dbReference>
<gene>
    <name evidence="10" type="ORF">AMAG_03023</name>
</gene>
<feature type="compositionally biased region" description="Pro residues" evidence="7">
    <location>
        <begin position="662"/>
        <end position="681"/>
    </location>
</feature>
<evidence type="ECO:0000256" key="3">
    <source>
        <dbReference type="ARBA" id="ARBA00022723"/>
    </source>
</evidence>
<dbReference type="PROSITE" id="PS50119">
    <property type="entry name" value="ZF_BBOX"/>
    <property type="match status" value="1"/>
</dbReference>
<feature type="compositionally biased region" description="Acidic residues" evidence="7">
    <location>
        <begin position="548"/>
        <end position="565"/>
    </location>
</feature>
<dbReference type="GO" id="GO:0032958">
    <property type="term" value="P:inositol phosphate biosynthetic process"/>
    <property type="evidence" value="ECO:0007669"/>
    <property type="project" value="InterPro"/>
</dbReference>
<evidence type="ECO:0000259" key="9">
    <source>
        <dbReference type="PROSITE" id="PS50119"/>
    </source>
</evidence>
<accession>A0A0L0S4B9</accession>
<feature type="domain" description="RING-type" evidence="8">
    <location>
        <begin position="95"/>
        <end position="135"/>
    </location>
</feature>
<dbReference type="EMBL" id="GG745331">
    <property type="protein sequence ID" value="KNE57295.1"/>
    <property type="molecule type" value="Genomic_DNA"/>
</dbReference>